<evidence type="ECO:0000256" key="1">
    <source>
        <dbReference type="SAM" id="MobiDB-lite"/>
    </source>
</evidence>
<reference evidence="2 3" key="1">
    <citation type="submission" date="2019-10" db="EMBL/GenBank/DDBJ databases">
        <title>Isolation, Identification of Microvirga thermotolerans HR1, a novel thermophilic bacterium and Comparative Genomics of the genus Microvirga.</title>
        <authorList>
            <person name="Li J."/>
            <person name="Zhang W."/>
            <person name="Lin M."/>
            <person name="Wang J."/>
        </authorList>
    </citation>
    <scope>NUCLEOTIDE SEQUENCE [LARGE SCALE GENOMIC DNA]</scope>
    <source>
        <strain evidence="2 3">HR1</strain>
    </source>
</reference>
<feature type="region of interest" description="Disordered" evidence="1">
    <location>
        <begin position="110"/>
        <end position="206"/>
    </location>
</feature>
<dbReference type="Proteomes" id="UP000325614">
    <property type="component" value="Chromosome"/>
</dbReference>
<feature type="region of interest" description="Disordered" evidence="1">
    <location>
        <begin position="23"/>
        <end position="43"/>
    </location>
</feature>
<proteinExistence type="predicted"/>
<feature type="compositionally biased region" description="Basic and acidic residues" evidence="1">
    <location>
        <begin position="197"/>
        <end position="206"/>
    </location>
</feature>
<feature type="compositionally biased region" description="Polar residues" evidence="1">
    <location>
        <begin position="165"/>
        <end position="177"/>
    </location>
</feature>
<name>A0A5P9K5K0_9HYPH</name>
<evidence type="ECO:0000313" key="3">
    <source>
        <dbReference type="Proteomes" id="UP000325614"/>
    </source>
</evidence>
<gene>
    <name evidence="2" type="ORF">GDR74_17245</name>
</gene>
<dbReference type="RefSeq" id="WP_152587455.1">
    <property type="nucleotide sequence ID" value="NZ_CP045423.1"/>
</dbReference>
<sequence>MAQDKRGRPPEPDVDEVLDELQAEEGGDDFVAGPTQRNEVGNTKRAAAKATGLMGATKKLDPDLDIAHVDDGRVTSGSGAGIRSFREVPPEQGAQNASLTLSNAEIAENVPTTALKSPATPPARTRERTAGLGTGISPDSGRQRVPAPGNAVTAPKGTFVRGHPTATQAGGRSQSSTGDEKPPKRSARGDGPQTDRPLSKGGREER</sequence>
<dbReference type="EMBL" id="CP045423">
    <property type="protein sequence ID" value="QFU17824.1"/>
    <property type="molecule type" value="Genomic_DNA"/>
</dbReference>
<evidence type="ECO:0000313" key="2">
    <source>
        <dbReference type="EMBL" id="QFU17824.1"/>
    </source>
</evidence>
<keyword evidence="3" id="KW-1185">Reference proteome</keyword>
<organism evidence="2 3">
    <name type="scientific">Microvirga thermotolerans</name>
    <dbReference type="NCBI Taxonomy" id="2651334"/>
    <lineage>
        <taxon>Bacteria</taxon>
        <taxon>Pseudomonadati</taxon>
        <taxon>Pseudomonadota</taxon>
        <taxon>Alphaproteobacteria</taxon>
        <taxon>Hyphomicrobiales</taxon>
        <taxon>Methylobacteriaceae</taxon>
        <taxon>Microvirga</taxon>
    </lineage>
</organism>
<accession>A0A5P9K5K0</accession>
<dbReference type="AlphaFoldDB" id="A0A5P9K5K0"/>
<dbReference type="KEGG" id="mico:GDR74_17245"/>
<protein>
    <submittedName>
        <fullName evidence="2">Uncharacterized protein</fullName>
    </submittedName>
</protein>